<evidence type="ECO:0000313" key="1">
    <source>
        <dbReference type="EMBL" id="MBU5335436.1"/>
    </source>
</evidence>
<sequence length="25" mass="2851">MNQSNCLHCGNCAEICPKQCIEKRQ</sequence>
<organism evidence="1 2">
    <name type="scientific">Intestinibacter bartlettii</name>
    <dbReference type="NCBI Taxonomy" id="261299"/>
    <lineage>
        <taxon>Bacteria</taxon>
        <taxon>Bacillati</taxon>
        <taxon>Bacillota</taxon>
        <taxon>Clostridia</taxon>
        <taxon>Peptostreptococcales</taxon>
        <taxon>Peptostreptococcaceae</taxon>
        <taxon>Intestinibacter</taxon>
    </lineage>
</organism>
<name>A0ABS6DUD3_9FIRM</name>
<proteinExistence type="predicted"/>
<protein>
    <submittedName>
        <fullName evidence="1">4Fe-4S binding protein</fullName>
    </submittedName>
</protein>
<gene>
    <name evidence="1" type="ORF">KQI20_03195</name>
</gene>
<dbReference type="InterPro" id="IPR017896">
    <property type="entry name" value="4Fe4S_Fe-S-bd"/>
</dbReference>
<dbReference type="Pfam" id="PF00037">
    <property type="entry name" value="Fer4"/>
    <property type="match status" value="1"/>
</dbReference>
<dbReference type="InterPro" id="IPR017900">
    <property type="entry name" value="4Fe4S_Fe_S_CS"/>
</dbReference>
<reference evidence="1 2" key="1">
    <citation type="submission" date="2021-06" db="EMBL/GenBank/DDBJ databases">
        <authorList>
            <person name="Sun Q."/>
            <person name="Li D."/>
        </authorList>
    </citation>
    <scope>NUCLEOTIDE SEQUENCE [LARGE SCALE GENOMIC DNA]</scope>
    <source>
        <strain evidence="1 2">N19</strain>
    </source>
</reference>
<evidence type="ECO:0000313" key="2">
    <source>
        <dbReference type="Proteomes" id="UP001196301"/>
    </source>
</evidence>
<dbReference type="Proteomes" id="UP001196301">
    <property type="component" value="Unassembled WGS sequence"/>
</dbReference>
<accession>A0ABS6DUD3</accession>
<keyword evidence="2" id="KW-1185">Reference proteome</keyword>
<dbReference type="PROSITE" id="PS00198">
    <property type="entry name" value="4FE4S_FER_1"/>
    <property type="match status" value="1"/>
</dbReference>
<dbReference type="PROSITE" id="PS51379">
    <property type="entry name" value="4FE4S_FER_2"/>
    <property type="match status" value="1"/>
</dbReference>
<dbReference type="EMBL" id="JAHLOQ010000005">
    <property type="protein sequence ID" value="MBU5335436.1"/>
    <property type="molecule type" value="Genomic_DNA"/>
</dbReference>
<comment type="caution">
    <text evidence="1">The sequence shown here is derived from an EMBL/GenBank/DDBJ whole genome shotgun (WGS) entry which is preliminary data.</text>
</comment>